<evidence type="ECO:0000256" key="2">
    <source>
        <dbReference type="ARBA" id="ARBA00004812"/>
    </source>
</evidence>
<dbReference type="FunFam" id="3.30.470.20:FF:000007">
    <property type="entry name" value="Carbamoyl-phosphate synthase large chain"/>
    <property type="match status" value="1"/>
</dbReference>
<dbReference type="GO" id="GO:0006526">
    <property type="term" value="P:L-arginine biosynthetic process"/>
    <property type="evidence" value="ECO:0007669"/>
    <property type="project" value="UniProtKB-UniRule"/>
</dbReference>
<comment type="cofactor">
    <cofactor evidence="19">
        <name>Mg(2+)</name>
        <dbReference type="ChEBI" id="CHEBI:18420"/>
    </cofactor>
    <cofactor evidence="19">
        <name>Mn(2+)</name>
        <dbReference type="ChEBI" id="CHEBI:29035"/>
    </cofactor>
    <text evidence="19">Binds 4 Mg(2+) or Mn(2+) ions per subunit.</text>
</comment>
<feature type="binding site" evidence="19">
    <location>
        <position position="841"/>
    </location>
    <ligand>
        <name>Mn(2+)</name>
        <dbReference type="ChEBI" id="CHEBI:29035"/>
        <label>3</label>
    </ligand>
</feature>
<evidence type="ECO:0000259" key="20">
    <source>
        <dbReference type="PROSITE" id="PS50975"/>
    </source>
</evidence>
<dbReference type="Proteomes" id="UP000092695">
    <property type="component" value="Chromosome"/>
</dbReference>
<dbReference type="OrthoDB" id="9804197at2"/>
<dbReference type="GO" id="GO:0046872">
    <property type="term" value="F:metal ion binding"/>
    <property type="evidence" value="ECO:0007669"/>
    <property type="project" value="UniProtKB-KW"/>
</dbReference>
<dbReference type="SUPFAM" id="SSF56059">
    <property type="entry name" value="Glutathione synthetase ATP-binding domain-like"/>
    <property type="match status" value="2"/>
</dbReference>
<dbReference type="UniPathway" id="UPA00068">
    <property type="reaction ID" value="UER00171"/>
</dbReference>
<dbReference type="InterPro" id="IPR058047">
    <property type="entry name" value="CPSase_preATP-grasp"/>
</dbReference>
<reference evidence="22 23" key="1">
    <citation type="submission" date="2016-06" db="EMBL/GenBank/DDBJ databases">
        <title>Complete genome sequence of a deep-branching marine Gamma Proteobacterium Woeseia oceani type strain XK5.</title>
        <authorList>
            <person name="Mu D."/>
            <person name="Du Z."/>
        </authorList>
    </citation>
    <scope>NUCLEOTIDE SEQUENCE [LARGE SCALE GENOMIC DNA]</scope>
    <source>
        <strain evidence="22 23">XK5</strain>
    </source>
</reference>
<dbReference type="InterPro" id="IPR006275">
    <property type="entry name" value="CPSase_lsu"/>
</dbReference>
<feature type="binding site" evidence="19">
    <location>
        <position position="169"/>
    </location>
    <ligand>
        <name>ATP</name>
        <dbReference type="ChEBI" id="CHEBI:30616"/>
        <label>1</label>
    </ligand>
</feature>
<dbReference type="SMART" id="SM00851">
    <property type="entry name" value="MGS"/>
    <property type="match status" value="1"/>
</dbReference>
<dbReference type="InterPro" id="IPR005483">
    <property type="entry name" value="CPSase_dom"/>
</dbReference>
<evidence type="ECO:0000256" key="13">
    <source>
        <dbReference type="ARBA" id="ARBA00022975"/>
    </source>
</evidence>
<feature type="binding site" evidence="19">
    <location>
        <position position="176"/>
    </location>
    <ligand>
        <name>ATP</name>
        <dbReference type="ChEBI" id="CHEBI:30616"/>
        <label>1</label>
    </ligand>
</feature>
<feature type="binding site" evidence="19">
    <location>
        <position position="789"/>
    </location>
    <ligand>
        <name>ATP</name>
        <dbReference type="ChEBI" id="CHEBI:30616"/>
        <label>2</label>
    </ligand>
</feature>
<evidence type="ECO:0000256" key="15">
    <source>
        <dbReference type="ARBA" id="ARBA00047359"/>
    </source>
</evidence>
<dbReference type="InterPro" id="IPR033937">
    <property type="entry name" value="MGS_CPS_CarB"/>
</dbReference>
<feature type="binding site" evidence="19">
    <location>
        <position position="788"/>
    </location>
    <ligand>
        <name>ATP</name>
        <dbReference type="ChEBI" id="CHEBI:30616"/>
        <label>2</label>
    </ligand>
</feature>
<dbReference type="GO" id="GO:0005524">
    <property type="term" value="F:ATP binding"/>
    <property type="evidence" value="ECO:0007669"/>
    <property type="project" value="UniProtKB-UniRule"/>
</dbReference>
<feature type="binding site" evidence="19">
    <location>
        <position position="715"/>
    </location>
    <ligand>
        <name>ATP</name>
        <dbReference type="ChEBI" id="CHEBI:30616"/>
        <label>2</label>
    </ligand>
</feature>
<keyword evidence="5 19" id="KW-0055">Arginine biosynthesis</keyword>
<dbReference type="FunFam" id="1.10.1030.10:FF:000002">
    <property type="entry name" value="Carbamoyl-phosphate synthase large chain"/>
    <property type="match status" value="1"/>
</dbReference>
<feature type="region of interest" description="Carboxyphosphate synthetic domain" evidence="19">
    <location>
        <begin position="1"/>
        <end position="403"/>
    </location>
</feature>
<dbReference type="PROSITE" id="PS50975">
    <property type="entry name" value="ATP_GRASP"/>
    <property type="match status" value="2"/>
</dbReference>
<dbReference type="SUPFAM" id="SSF48108">
    <property type="entry name" value="Carbamoyl phosphate synthetase, large subunit connection domain"/>
    <property type="match status" value="1"/>
</dbReference>
<dbReference type="InterPro" id="IPR005479">
    <property type="entry name" value="CPAse_ATP-bd"/>
</dbReference>
<dbReference type="Pfam" id="PF02787">
    <property type="entry name" value="CPSase_L_D3"/>
    <property type="match status" value="1"/>
</dbReference>
<keyword evidence="9 19" id="KW-0677">Repeat</keyword>
<evidence type="ECO:0000256" key="8">
    <source>
        <dbReference type="ARBA" id="ARBA00022723"/>
    </source>
</evidence>
<dbReference type="Gene3D" id="1.10.1030.10">
    <property type="entry name" value="Carbamoyl-phosphate synthetase, large subunit oligomerisation domain"/>
    <property type="match status" value="1"/>
</dbReference>
<evidence type="ECO:0000256" key="12">
    <source>
        <dbReference type="ARBA" id="ARBA00022842"/>
    </source>
</evidence>
<feature type="binding site" evidence="19">
    <location>
        <position position="285"/>
    </location>
    <ligand>
        <name>Mg(2+)</name>
        <dbReference type="ChEBI" id="CHEBI:18420"/>
        <label>1</label>
    </ligand>
</feature>
<dbReference type="InterPro" id="IPR005480">
    <property type="entry name" value="CPSase_lsu_oligo"/>
</dbReference>
<dbReference type="NCBIfam" id="TIGR01369">
    <property type="entry name" value="CPSaseII_lrg"/>
    <property type="match status" value="1"/>
</dbReference>
<evidence type="ECO:0000256" key="19">
    <source>
        <dbReference type="HAMAP-Rule" id="MF_01210"/>
    </source>
</evidence>
<dbReference type="GO" id="GO:0004088">
    <property type="term" value="F:carbamoyl-phosphate synthase (glutamine-hydrolyzing) activity"/>
    <property type="evidence" value="ECO:0007669"/>
    <property type="project" value="UniProtKB-UniRule"/>
</dbReference>
<dbReference type="PROSITE" id="PS51257">
    <property type="entry name" value="PROKAR_LIPOPROTEIN"/>
    <property type="match status" value="1"/>
</dbReference>
<comment type="similarity">
    <text evidence="4 19">Belongs to the CarB family.</text>
</comment>
<feature type="domain" description="ATP-grasp" evidence="20">
    <location>
        <begin position="679"/>
        <end position="870"/>
    </location>
</feature>
<dbReference type="GO" id="GO:0004087">
    <property type="term" value="F:carbamoyl-phosphate synthase (ammonia) activity"/>
    <property type="evidence" value="ECO:0007669"/>
    <property type="project" value="UniProtKB-EC"/>
</dbReference>
<dbReference type="NCBIfam" id="NF003671">
    <property type="entry name" value="PRK05294.1"/>
    <property type="match status" value="1"/>
</dbReference>
<feature type="binding site" evidence="19">
    <location>
        <position position="301"/>
    </location>
    <ligand>
        <name>Mn(2+)</name>
        <dbReference type="ChEBI" id="CHEBI:29035"/>
        <label>2</label>
    </ligand>
</feature>
<name>A0A193LG83_9GAMM</name>
<dbReference type="InterPro" id="IPR011761">
    <property type="entry name" value="ATP-grasp"/>
</dbReference>
<feature type="binding site" evidence="19">
    <location>
        <position position="787"/>
    </location>
    <ligand>
        <name>ATP</name>
        <dbReference type="ChEBI" id="CHEBI:30616"/>
        <label>2</label>
    </ligand>
</feature>
<keyword evidence="23" id="KW-1185">Reference proteome</keyword>
<dbReference type="Pfam" id="PF25596">
    <property type="entry name" value="CPSase_L_D1"/>
    <property type="match status" value="2"/>
</dbReference>
<dbReference type="PROSITE" id="PS00866">
    <property type="entry name" value="CPSASE_1"/>
    <property type="match status" value="1"/>
</dbReference>
<dbReference type="SUPFAM" id="SSF52440">
    <property type="entry name" value="PreATP-grasp domain"/>
    <property type="match status" value="2"/>
</dbReference>
<evidence type="ECO:0000313" key="23">
    <source>
        <dbReference type="Proteomes" id="UP000092695"/>
    </source>
</evidence>
<dbReference type="InterPro" id="IPR036914">
    <property type="entry name" value="MGS-like_dom_sf"/>
</dbReference>
<keyword evidence="14" id="KW-0464">Manganese</keyword>
<keyword evidence="7 19" id="KW-0028">Amino-acid biosynthesis</keyword>
<dbReference type="InterPro" id="IPR016185">
    <property type="entry name" value="PreATP-grasp_dom_sf"/>
</dbReference>
<dbReference type="HAMAP" id="MF_01210_B">
    <property type="entry name" value="CPSase_L_chain_B"/>
    <property type="match status" value="1"/>
</dbReference>
<dbReference type="FunFam" id="3.40.50.20:FF:000003">
    <property type="entry name" value="Carbamoyl-phosphate synthase large chain"/>
    <property type="match status" value="1"/>
</dbReference>
<dbReference type="EMBL" id="CP016268">
    <property type="protein sequence ID" value="ANO51522.1"/>
    <property type="molecule type" value="Genomic_DNA"/>
</dbReference>
<evidence type="ECO:0000256" key="3">
    <source>
        <dbReference type="ARBA" id="ARBA00005077"/>
    </source>
</evidence>
<comment type="pathway">
    <text evidence="3 19">Amino-acid biosynthesis; L-arginine biosynthesis; carbamoyl phosphate from bicarbonate: step 1/1.</text>
</comment>
<feature type="binding site" evidence="19">
    <location>
        <position position="243"/>
    </location>
    <ligand>
        <name>ATP</name>
        <dbReference type="ChEBI" id="CHEBI:30616"/>
        <label>1</label>
    </ligand>
</feature>
<comment type="catalytic activity">
    <reaction evidence="15 19">
        <text>hydrogencarbonate + NH4(+) + 2 ATP = carbamoyl phosphate + 2 ADP + phosphate + 2 H(+)</text>
        <dbReference type="Rhea" id="RHEA:18029"/>
        <dbReference type="ChEBI" id="CHEBI:15378"/>
        <dbReference type="ChEBI" id="CHEBI:17544"/>
        <dbReference type="ChEBI" id="CHEBI:28938"/>
        <dbReference type="ChEBI" id="CHEBI:30616"/>
        <dbReference type="ChEBI" id="CHEBI:43474"/>
        <dbReference type="ChEBI" id="CHEBI:58228"/>
        <dbReference type="ChEBI" id="CHEBI:456216"/>
        <dbReference type="EC" id="6.3.4.16"/>
    </reaction>
</comment>
<feature type="binding site" evidence="19">
    <location>
        <position position="841"/>
    </location>
    <ligand>
        <name>Mg(2+)</name>
        <dbReference type="ChEBI" id="CHEBI:18420"/>
        <label>3</label>
    </ligand>
</feature>
<feature type="binding site" evidence="19">
    <location>
        <position position="829"/>
    </location>
    <ligand>
        <name>Mn(2+)</name>
        <dbReference type="ChEBI" id="CHEBI:29035"/>
        <label>3</label>
    </ligand>
</feature>
<dbReference type="FunFam" id="3.30.470.20:FF:000013">
    <property type="entry name" value="Carbamoyl-phosphate synthase large chain"/>
    <property type="match status" value="1"/>
</dbReference>
<feature type="binding site" evidence="19">
    <location>
        <position position="786"/>
    </location>
    <ligand>
        <name>ATP</name>
        <dbReference type="ChEBI" id="CHEBI:30616"/>
        <label>2</label>
    </ligand>
</feature>
<feature type="binding site" evidence="19">
    <location>
        <position position="129"/>
    </location>
    <ligand>
        <name>ATP</name>
        <dbReference type="ChEBI" id="CHEBI:30616"/>
        <label>1</label>
    </ligand>
</feature>
<feature type="binding site" evidence="19">
    <location>
        <position position="829"/>
    </location>
    <ligand>
        <name>ATP</name>
        <dbReference type="ChEBI" id="CHEBI:30616"/>
        <label>2</label>
    </ligand>
</feature>
<comment type="caution">
    <text evidence="19">Lacks conserved residue(s) required for the propagation of feature annotation.</text>
</comment>
<keyword evidence="10 19" id="KW-0547">Nucleotide-binding</keyword>
<feature type="binding site" evidence="19">
    <location>
        <position position="301"/>
    </location>
    <ligand>
        <name>Mg(2+)</name>
        <dbReference type="ChEBI" id="CHEBI:18420"/>
        <label>2</label>
    </ligand>
</feature>
<dbReference type="KEGG" id="woc:BA177_10175"/>
<feature type="region of interest" description="Allosteric domain" evidence="19">
    <location>
        <begin position="937"/>
        <end position="1074"/>
    </location>
</feature>
<feature type="binding site" evidence="19">
    <location>
        <position position="285"/>
    </location>
    <ligand>
        <name>ATP</name>
        <dbReference type="ChEBI" id="CHEBI:30616"/>
        <label>1</label>
    </ligand>
</feature>
<dbReference type="PRINTS" id="PR00098">
    <property type="entry name" value="CPSASE"/>
</dbReference>
<dbReference type="SMART" id="SM01096">
    <property type="entry name" value="CPSase_L_D3"/>
    <property type="match status" value="1"/>
</dbReference>
<organism evidence="22 23">
    <name type="scientific">Woeseia oceani</name>
    <dbReference type="NCBI Taxonomy" id="1548547"/>
    <lineage>
        <taxon>Bacteria</taxon>
        <taxon>Pseudomonadati</taxon>
        <taxon>Pseudomonadota</taxon>
        <taxon>Gammaproteobacteria</taxon>
        <taxon>Woeseiales</taxon>
        <taxon>Woeseiaceae</taxon>
        <taxon>Woeseia</taxon>
    </lineage>
</organism>
<dbReference type="SUPFAM" id="SSF52335">
    <property type="entry name" value="Methylglyoxal synthase-like"/>
    <property type="match status" value="1"/>
</dbReference>
<evidence type="ECO:0000256" key="14">
    <source>
        <dbReference type="ARBA" id="ARBA00023211"/>
    </source>
</evidence>
<feature type="binding site" evidence="19">
    <location>
        <position position="299"/>
    </location>
    <ligand>
        <name>Mn(2+)</name>
        <dbReference type="ChEBI" id="CHEBI:29035"/>
        <label>1</label>
    </ligand>
</feature>
<dbReference type="FunFam" id="3.30.1490.20:FF:000001">
    <property type="entry name" value="Carbamoyl-phosphate synthase large chain"/>
    <property type="match status" value="1"/>
</dbReference>
<gene>
    <name evidence="19" type="primary">carB</name>
    <name evidence="22" type="ORF">BA177_10175</name>
</gene>
<dbReference type="PROSITE" id="PS00867">
    <property type="entry name" value="CPSASE_2"/>
    <property type="match status" value="2"/>
</dbReference>
<keyword evidence="11 19" id="KW-0067">ATP-binding</keyword>
<dbReference type="Gene3D" id="3.40.50.20">
    <property type="match status" value="2"/>
</dbReference>
<dbReference type="Gene3D" id="3.40.50.1380">
    <property type="entry name" value="Methylglyoxal synthase-like domain"/>
    <property type="match status" value="1"/>
</dbReference>
<dbReference type="PANTHER" id="PTHR11405">
    <property type="entry name" value="CARBAMOYLTRANSFERASE FAMILY MEMBER"/>
    <property type="match status" value="1"/>
</dbReference>
<feature type="domain" description="MGS-like" evidence="21">
    <location>
        <begin position="937"/>
        <end position="1074"/>
    </location>
</feature>
<feature type="binding site" evidence="19">
    <location>
        <position position="242"/>
    </location>
    <ligand>
        <name>ATP</name>
        <dbReference type="ChEBI" id="CHEBI:30616"/>
        <label>1</label>
    </ligand>
</feature>
<feature type="binding site" evidence="19">
    <location>
        <position position="208"/>
    </location>
    <ligand>
        <name>ATP</name>
        <dbReference type="ChEBI" id="CHEBI:30616"/>
        <label>1</label>
    </ligand>
</feature>
<feature type="binding site" evidence="19">
    <location>
        <position position="841"/>
    </location>
    <ligand>
        <name>Mn(2+)</name>
        <dbReference type="ChEBI" id="CHEBI:29035"/>
        <label>4</label>
    </ligand>
</feature>
<dbReference type="EC" id="6.3.5.5" evidence="19"/>
<comment type="function">
    <text evidence="17 19">Large subunit of the glutamine-dependent carbamoyl phosphate synthetase (CPSase). CPSase catalyzes the formation of carbamoyl phosphate from the ammonia moiety of glutamine, carbonate, and phosphate donated by ATP, constituting the first step of 2 biosynthetic pathways, one leading to arginine and/or urea and the other to pyrimidine nucleotides. The large subunit (synthetase) binds the substrates ammonia (free or transferred from glutamine from the small subunit), hydrogencarbonate and ATP and carries out an ATP-coupled ligase reaction, activating hydrogencarbonate by forming carboxy phosphate which reacts with ammonia to form carbamoyl phosphate.</text>
</comment>
<feature type="binding site" evidence="19">
    <location>
        <position position="175"/>
    </location>
    <ligand>
        <name>ATP</name>
        <dbReference type="ChEBI" id="CHEBI:30616"/>
        <label>1</label>
    </ligand>
</feature>
<feature type="binding site" evidence="19">
    <location>
        <position position="299"/>
    </location>
    <ligand>
        <name>Mn(2+)</name>
        <dbReference type="ChEBI" id="CHEBI:29035"/>
        <label>2</label>
    </ligand>
</feature>
<feature type="binding site" evidence="19">
    <location>
        <position position="841"/>
    </location>
    <ligand>
        <name>ATP</name>
        <dbReference type="ChEBI" id="CHEBI:30616"/>
        <label>2</label>
    </ligand>
</feature>
<comment type="subunit">
    <text evidence="18 19">Composed of two chains; the small (or glutamine) chain promotes the hydrolysis of glutamine to ammonia, which is used by the large (or ammonia) chain to synthesize carbamoyl phosphate. Tetramer of heterodimers (alpha,beta)4.</text>
</comment>
<evidence type="ECO:0000256" key="6">
    <source>
        <dbReference type="ARBA" id="ARBA00022598"/>
    </source>
</evidence>
<dbReference type="Pfam" id="PF02142">
    <property type="entry name" value="MGS"/>
    <property type="match status" value="1"/>
</dbReference>
<dbReference type="PANTHER" id="PTHR11405:SF53">
    <property type="entry name" value="CARBAMOYL-PHOSPHATE SYNTHASE [AMMONIA], MITOCHONDRIAL"/>
    <property type="match status" value="1"/>
</dbReference>
<evidence type="ECO:0000256" key="1">
    <source>
        <dbReference type="ARBA" id="ARBA00001936"/>
    </source>
</evidence>
<feature type="domain" description="ATP-grasp" evidence="20">
    <location>
        <begin position="133"/>
        <end position="328"/>
    </location>
</feature>
<evidence type="ECO:0000256" key="18">
    <source>
        <dbReference type="ARBA" id="ARBA00062056"/>
    </source>
</evidence>
<feature type="binding site" evidence="19">
    <location>
        <position position="285"/>
    </location>
    <ligand>
        <name>Mn(2+)</name>
        <dbReference type="ChEBI" id="CHEBI:29035"/>
        <label>1</label>
    </ligand>
</feature>
<dbReference type="NCBIfam" id="NF009455">
    <property type="entry name" value="PRK12815.1"/>
    <property type="match status" value="1"/>
</dbReference>
<evidence type="ECO:0000256" key="7">
    <source>
        <dbReference type="ARBA" id="ARBA00022605"/>
    </source>
</evidence>
<dbReference type="AlphaFoldDB" id="A0A193LG83"/>
<evidence type="ECO:0000256" key="11">
    <source>
        <dbReference type="ARBA" id="ARBA00022840"/>
    </source>
</evidence>
<feature type="binding site" evidence="19">
    <location>
        <position position="843"/>
    </location>
    <ligand>
        <name>Mg(2+)</name>
        <dbReference type="ChEBI" id="CHEBI:18420"/>
        <label>4</label>
    </ligand>
</feature>
<comment type="domain">
    <text evidence="19">The large subunit is composed of 2 ATP-grasp domains that are involved in binding the 2 ATP molecules needed for carbamoyl phosphate synthesis. The N-terminal ATP-grasp domain (referred to as the carboxyphosphate synthetic component) catalyzes the ATP-dependent phosphorylation of hydrogencarbonate to carboxyphosphate and the subsequent nucleophilic attack by ammonia to form a carbamate intermediate. The C-terminal ATP-grasp domain (referred to as the carbamoyl phosphate synthetic component) then catalyzes the phosphorylation of carbamate with the second ATP to form the end product carbamoyl phosphate. The reactive and unstable enzyme intermediates are sequentially channeled from one active site to the next through the interior of the protein over a distance of at least 96 A.</text>
</comment>
<keyword evidence="12" id="KW-0460">Magnesium</keyword>
<dbReference type="HAMAP" id="MF_01210_A">
    <property type="entry name" value="CPSase_L_chain_A"/>
    <property type="match status" value="1"/>
</dbReference>
<feature type="binding site" evidence="19">
    <location>
        <position position="299"/>
    </location>
    <ligand>
        <name>Mg(2+)</name>
        <dbReference type="ChEBI" id="CHEBI:18420"/>
        <label>2</label>
    </ligand>
</feature>
<feature type="binding site" evidence="19">
    <location>
        <position position="829"/>
    </location>
    <ligand>
        <name>Mg(2+)</name>
        <dbReference type="ChEBI" id="CHEBI:18420"/>
        <label>3</label>
    </ligand>
</feature>
<dbReference type="GO" id="GO:0006541">
    <property type="term" value="P:glutamine metabolic process"/>
    <property type="evidence" value="ECO:0007669"/>
    <property type="project" value="TreeGrafter"/>
</dbReference>
<feature type="binding site" evidence="19">
    <location>
        <position position="841"/>
    </location>
    <ligand>
        <name>Mg(2+)</name>
        <dbReference type="ChEBI" id="CHEBI:18420"/>
        <label>4</label>
    </ligand>
</feature>
<evidence type="ECO:0000256" key="5">
    <source>
        <dbReference type="ARBA" id="ARBA00022571"/>
    </source>
</evidence>
<dbReference type="PROSITE" id="PS51855">
    <property type="entry name" value="MGS"/>
    <property type="match status" value="1"/>
</dbReference>
<feature type="binding site" evidence="19">
    <location>
        <position position="299"/>
    </location>
    <ligand>
        <name>Mg(2+)</name>
        <dbReference type="ChEBI" id="CHEBI:18420"/>
        <label>1</label>
    </ligand>
</feature>
<keyword evidence="13 19" id="KW-0665">Pyrimidine biosynthesis</keyword>
<sequence length="1074" mass="117652">MPKRSDIESILIIGAGPIVIGQACEFDYSGTQACKALKEEGYRVILVNSNPATIMTDPETADAIYVEPVHWRAVEQIIARERPDALLPTMGGQTALNCALDLVREGVLEKYGVEMIAASRDAIDMAEDREQFRQAMTEIGLETPRAEIAHTLDEALEKQESIGFPTIIRPSFTMGGSGGGIAYNREEFSRIVAHGLELSPTTEVLLEESVLGWKEFEMEVVRDRADNCIIVCSIENFDAMGVHTGDSITVAPAQTLTDKEYQRMRNAAVDVLRKIGVETGGSNVQFALNPVDGRLLIIEMNPRVSRSSALASKATGFPIAKIAAKLAVGYTLDELQNDITGGATPASFEPSIDYVVTKIPRFTFEKFPRANTRLTTQMKSVGEVMSFGRTFQESLQKALRGLETGVCGLDEKLHTLKDPNDLDELRQELRLPGADRIWLIGDAMRLGMELEEIAEISGIDPWFLAQIADLVREEQAFAEVGIDGVDEAWLRRLKRKGFSDMRLAKLAACPESRVRSKRHEFGLRPVYKRVDTCAAEFATTTAYLYSTYEEECEAAPTGRDKIMILGGGPNRIGQGIEFDYCCVHAALALKESGYETIMVNCNPETVSTDYDTSDRLYFESLTFEDVMEIIDKEQPKGVIVQYGGQTPLKLARDLEAAGAPIIGTSPDSIDLAEDRERFLRLVNELKLRQPPNRTARNYDEALLMGADVGYPLVVRPSYVLGGRAMEVVHGTDDLAAYMKAAIDVSNDSPVLLDRFLDLATEVDVDIIADGNDVLIGGIMEHIEQAGVHSGDSGCSLPPFSLSEEIQNELIAQVIKLAKGLNVIGLMNTQFAIQNNVVYLLEVNPRASRTVPFVSKATGLPLAKIAARVMVGESLREQGYTEQRKPGFFSVKEAVFPFIKFPGADPILGPEMKSTGEVMGVGRSFGEAYAKAQLASGVVLPRKGLALISVRDRDKEGAIELAQILEAHGFDIVATHGTAKMLATAGVPCRRANKVREGRPHIVDMIKNNEIALIVNTTEGKQAIQESESIRAEAVRKNVTYYTTLGAAIATCRALDHLDNIEVNRLQDLHSEVAA</sequence>
<accession>A0A193LG83</accession>
<dbReference type="STRING" id="1548547.BA177_10175"/>
<dbReference type="Gene3D" id="3.30.470.20">
    <property type="entry name" value="ATP-grasp fold, B domain"/>
    <property type="match status" value="2"/>
</dbReference>
<feature type="binding site" evidence="19">
    <location>
        <position position="241"/>
    </location>
    <ligand>
        <name>ATP</name>
        <dbReference type="ChEBI" id="CHEBI:30616"/>
        <label>1</label>
    </ligand>
</feature>
<dbReference type="GO" id="GO:0005737">
    <property type="term" value="C:cytoplasm"/>
    <property type="evidence" value="ECO:0007669"/>
    <property type="project" value="TreeGrafter"/>
</dbReference>
<feature type="binding site" evidence="19">
    <location>
        <position position="299"/>
    </location>
    <ligand>
        <name>ATP</name>
        <dbReference type="ChEBI" id="CHEBI:30616"/>
        <label>1</label>
    </ligand>
</feature>
<protein>
    <recommendedName>
        <fullName evidence="19">Carbamoyl phosphate synthase large chain</fullName>
        <ecNumber evidence="19">6.3.4.16</ecNumber>
        <ecNumber evidence="19">6.3.5.5</ecNumber>
    </recommendedName>
    <alternativeName>
        <fullName evidence="19">Carbamoyl phosphate synthetase ammonia chain</fullName>
    </alternativeName>
</protein>
<comment type="pathway">
    <text evidence="2 19">Pyrimidine metabolism; UMP biosynthesis via de novo pathway; (S)-dihydroorotate from bicarbonate: step 1/3.</text>
</comment>
<evidence type="ECO:0000259" key="21">
    <source>
        <dbReference type="PROSITE" id="PS51855"/>
    </source>
</evidence>
<proteinExistence type="inferred from homology"/>
<comment type="catalytic activity">
    <reaction evidence="16 19">
        <text>hydrogencarbonate + L-glutamine + 2 ATP + H2O = carbamoyl phosphate + L-glutamate + 2 ADP + phosphate + 2 H(+)</text>
        <dbReference type="Rhea" id="RHEA:18633"/>
        <dbReference type="ChEBI" id="CHEBI:15377"/>
        <dbReference type="ChEBI" id="CHEBI:15378"/>
        <dbReference type="ChEBI" id="CHEBI:17544"/>
        <dbReference type="ChEBI" id="CHEBI:29985"/>
        <dbReference type="ChEBI" id="CHEBI:30616"/>
        <dbReference type="ChEBI" id="CHEBI:43474"/>
        <dbReference type="ChEBI" id="CHEBI:58228"/>
        <dbReference type="ChEBI" id="CHEBI:58359"/>
        <dbReference type="ChEBI" id="CHEBI:456216"/>
        <dbReference type="EC" id="6.3.5.5"/>
    </reaction>
</comment>
<evidence type="ECO:0000256" key="9">
    <source>
        <dbReference type="ARBA" id="ARBA00022737"/>
    </source>
</evidence>
<evidence type="ECO:0000256" key="4">
    <source>
        <dbReference type="ARBA" id="ARBA00009799"/>
    </source>
</evidence>
<dbReference type="InterPro" id="IPR011607">
    <property type="entry name" value="MGS-like_dom"/>
</dbReference>
<keyword evidence="8" id="KW-0479">Metal-binding</keyword>
<dbReference type="EC" id="6.3.4.16" evidence="19"/>
<feature type="binding site" evidence="19">
    <location>
        <position position="215"/>
    </location>
    <ligand>
        <name>ATP</name>
        <dbReference type="ChEBI" id="CHEBI:30616"/>
        <label>1</label>
    </ligand>
</feature>
<evidence type="ECO:0000256" key="16">
    <source>
        <dbReference type="ARBA" id="ARBA00048816"/>
    </source>
</evidence>
<evidence type="ECO:0000313" key="22">
    <source>
        <dbReference type="EMBL" id="ANO51522.1"/>
    </source>
</evidence>
<dbReference type="GO" id="GO:0044205">
    <property type="term" value="P:'de novo' UMP biosynthetic process"/>
    <property type="evidence" value="ECO:0007669"/>
    <property type="project" value="UniProtKB-UniRule"/>
</dbReference>
<comment type="cofactor">
    <cofactor evidence="1">
        <name>Mn(2+)</name>
        <dbReference type="ChEBI" id="CHEBI:29035"/>
    </cofactor>
</comment>
<evidence type="ECO:0000256" key="10">
    <source>
        <dbReference type="ARBA" id="ARBA00022741"/>
    </source>
</evidence>
<dbReference type="UniPathway" id="UPA00070">
    <property type="reaction ID" value="UER00115"/>
</dbReference>
<feature type="binding site" evidence="19">
    <location>
        <position position="754"/>
    </location>
    <ligand>
        <name>ATP</name>
        <dbReference type="ChEBI" id="CHEBI:30616"/>
        <label>2</label>
    </ligand>
</feature>
<keyword evidence="6 19" id="KW-0436">Ligase</keyword>
<feature type="binding site" evidence="19">
    <location>
        <position position="761"/>
    </location>
    <ligand>
        <name>ATP</name>
        <dbReference type="ChEBI" id="CHEBI:30616"/>
        <label>2</label>
    </ligand>
</feature>
<dbReference type="FunFam" id="3.40.50.20:FF:000001">
    <property type="entry name" value="Carbamoyl-phosphate synthase large chain"/>
    <property type="match status" value="1"/>
</dbReference>
<dbReference type="CDD" id="cd01424">
    <property type="entry name" value="MGS_CPS_II"/>
    <property type="match status" value="1"/>
</dbReference>
<feature type="binding site" evidence="19">
    <location>
        <position position="756"/>
    </location>
    <ligand>
        <name>ATP</name>
        <dbReference type="ChEBI" id="CHEBI:30616"/>
        <label>2</label>
    </ligand>
</feature>
<feature type="binding site" evidence="19">
    <location>
        <position position="843"/>
    </location>
    <ligand>
        <name>Mn(2+)</name>
        <dbReference type="ChEBI" id="CHEBI:29035"/>
        <label>4</label>
    </ligand>
</feature>
<evidence type="ECO:0000256" key="17">
    <source>
        <dbReference type="ARBA" id="ARBA00057223"/>
    </source>
</evidence>
<feature type="binding site" evidence="19">
    <location>
        <position position="210"/>
    </location>
    <ligand>
        <name>ATP</name>
        <dbReference type="ChEBI" id="CHEBI:30616"/>
        <label>1</label>
    </ligand>
</feature>
<dbReference type="Pfam" id="PF02786">
    <property type="entry name" value="CPSase_L_D2"/>
    <property type="match status" value="2"/>
</dbReference>
<dbReference type="RefSeq" id="WP_068615942.1">
    <property type="nucleotide sequence ID" value="NZ_CP016268.1"/>
</dbReference>
<dbReference type="InterPro" id="IPR036897">
    <property type="entry name" value="CarbamoylP_synth_lsu_oligo_sf"/>
</dbReference>